<proteinExistence type="inferred from homology"/>
<evidence type="ECO:0000256" key="1">
    <source>
        <dbReference type="ARBA" id="ARBA00002591"/>
    </source>
</evidence>
<evidence type="ECO:0000313" key="6">
    <source>
        <dbReference type="EMBL" id="QPJ64437.1"/>
    </source>
</evidence>
<keyword evidence="4 5" id="KW-0975">Bacterial flagellum</keyword>
<name>A0A7T0C0U1_9BACT</name>
<evidence type="ECO:0000256" key="3">
    <source>
        <dbReference type="ARBA" id="ARBA00022729"/>
    </source>
</evidence>
<dbReference type="PANTHER" id="PTHR30381:SF0">
    <property type="entry name" value="FLAGELLAR P-RING PROTEIN"/>
    <property type="match status" value="1"/>
</dbReference>
<dbReference type="GO" id="GO:0071973">
    <property type="term" value="P:bacterial-type flagellum-dependent cell motility"/>
    <property type="evidence" value="ECO:0007669"/>
    <property type="project" value="InterPro"/>
</dbReference>
<dbReference type="Proteomes" id="UP000594464">
    <property type="component" value="Chromosome"/>
</dbReference>
<organism evidence="6 7">
    <name type="scientific">Candidatus Nitrohelix vancouverensis</name>
    <dbReference type="NCBI Taxonomy" id="2705534"/>
    <lineage>
        <taxon>Bacteria</taxon>
        <taxon>Pseudomonadati</taxon>
        <taxon>Nitrospinota/Tectimicrobiota group</taxon>
        <taxon>Nitrospinota</taxon>
        <taxon>Nitrospinia</taxon>
        <taxon>Nitrospinales</taxon>
        <taxon>Nitrospinaceae</taxon>
        <taxon>Candidatus Nitrohelix</taxon>
    </lineage>
</organism>
<keyword evidence="6" id="KW-0282">Flagellum</keyword>
<dbReference type="KEGG" id="nva:G3M78_03095"/>
<sequence length="376" mass="39963" precursor="true">MKRNSSAFKIIPWLILFMLAASQAEAARIKDLTQIRGVRSNQLVGFGLVIGLTGTGDSATNVFFSIQTMVSMLKKMGVTVPANEVDQLKFKNVATVMVTASLPAFAHQGDKIDVTVSSVGDSKSLQGGTLLMTPLKGPDSKTYAVAQGPISIGGFSVSGQARGVQKNHLTVGRISNGASVEKEINVKFNTKEEILFALKKTDFTTASRIAQKINDQLKDVYANVVDARSVKVNVPEEYIGNTSAFVTTIEGLDVAPDVSARVIIDERTGTIVMGENVRISTVAVAHGALFIQIKEEPIAVQPEPLTVSEGAQTAILPRTRIAVEEGQDKLVVVPTGISLGEVVNALNSIGVTPRDLIAIMQSIKASGALHAELEIL</sequence>
<feature type="signal peptide" evidence="5">
    <location>
        <begin position="1"/>
        <end position="26"/>
    </location>
</feature>
<feature type="chain" id="PRO_5033190118" description="Flagellar P-ring protein" evidence="5">
    <location>
        <begin position="27"/>
        <end position="376"/>
    </location>
</feature>
<comment type="similarity">
    <text evidence="5">Belongs to the FlgI family.</text>
</comment>
<comment type="subcellular location">
    <subcellularLocation>
        <location evidence="2 5">Bacterial flagellum basal body</location>
    </subcellularLocation>
</comment>
<dbReference type="GO" id="GO:0005198">
    <property type="term" value="F:structural molecule activity"/>
    <property type="evidence" value="ECO:0007669"/>
    <property type="project" value="InterPro"/>
</dbReference>
<dbReference type="GO" id="GO:0030288">
    <property type="term" value="C:outer membrane-bounded periplasmic space"/>
    <property type="evidence" value="ECO:0007669"/>
    <property type="project" value="InterPro"/>
</dbReference>
<dbReference type="Pfam" id="PF02119">
    <property type="entry name" value="FlgI"/>
    <property type="match status" value="1"/>
</dbReference>
<dbReference type="PRINTS" id="PR01010">
    <property type="entry name" value="FLGPRINGFLGI"/>
</dbReference>
<dbReference type="EMBL" id="CP048620">
    <property type="protein sequence ID" value="QPJ64437.1"/>
    <property type="molecule type" value="Genomic_DNA"/>
</dbReference>
<dbReference type="HAMAP" id="MF_00416">
    <property type="entry name" value="FlgI"/>
    <property type="match status" value="1"/>
</dbReference>
<gene>
    <name evidence="5" type="primary">flgI</name>
    <name evidence="6" type="ORF">G3M78_03095</name>
</gene>
<evidence type="ECO:0000256" key="4">
    <source>
        <dbReference type="ARBA" id="ARBA00023143"/>
    </source>
</evidence>
<dbReference type="PANTHER" id="PTHR30381">
    <property type="entry name" value="FLAGELLAR P-RING PERIPLASMIC PROTEIN FLGI"/>
    <property type="match status" value="1"/>
</dbReference>
<keyword evidence="3 5" id="KW-0732">Signal</keyword>
<evidence type="ECO:0000256" key="2">
    <source>
        <dbReference type="ARBA" id="ARBA00004117"/>
    </source>
</evidence>
<accession>A0A7T0C0U1</accession>
<dbReference type="GO" id="GO:0009428">
    <property type="term" value="C:bacterial-type flagellum basal body, distal rod, P ring"/>
    <property type="evidence" value="ECO:0007669"/>
    <property type="project" value="InterPro"/>
</dbReference>
<dbReference type="InterPro" id="IPR001782">
    <property type="entry name" value="Flag_FlgI"/>
</dbReference>
<keyword evidence="6" id="KW-0969">Cilium</keyword>
<reference evidence="7" key="1">
    <citation type="submission" date="2020-02" db="EMBL/GenBank/DDBJ databases">
        <title>Genomic and physiological characterization of two novel Nitrospinaceae genera.</title>
        <authorList>
            <person name="Mueller A.J."/>
            <person name="Jung M.-Y."/>
            <person name="Strachan C.R."/>
            <person name="Herbold C.W."/>
            <person name="Kirkegaard R.H."/>
            <person name="Daims H."/>
        </authorList>
    </citation>
    <scope>NUCLEOTIDE SEQUENCE [LARGE SCALE GENOMIC DNA]</scope>
</reference>
<comment type="subunit">
    <text evidence="5">The basal body constitutes a major portion of the flagellar organelle and consists of four rings (L,P,S, and M) mounted on a central rod.</text>
</comment>
<evidence type="ECO:0000256" key="5">
    <source>
        <dbReference type="HAMAP-Rule" id="MF_00416"/>
    </source>
</evidence>
<evidence type="ECO:0000313" key="7">
    <source>
        <dbReference type="Proteomes" id="UP000594464"/>
    </source>
</evidence>
<protein>
    <recommendedName>
        <fullName evidence="5">Flagellar P-ring protein</fullName>
    </recommendedName>
    <alternativeName>
        <fullName evidence="5">Basal body P-ring protein</fullName>
    </alternativeName>
</protein>
<comment type="function">
    <text evidence="1 5">Assembles around the rod to form the L-ring and probably protects the motor/basal body from shearing forces during rotation.</text>
</comment>
<keyword evidence="6" id="KW-0966">Cell projection</keyword>
<dbReference type="NCBIfam" id="NF003676">
    <property type="entry name" value="PRK05303.1"/>
    <property type="match status" value="1"/>
</dbReference>
<dbReference type="AlphaFoldDB" id="A0A7T0C0U1"/>